<proteinExistence type="inferred from homology"/>
<feature type="domain" description="Flavodoxin-like fold" evidence="3">
    <location>
        <begin position="4"/>
        <end position="174"/>
    </location>
</feature>
<sequence>MPRRIVIIQGHPDPDEQRLCRGLANAYGEGAREAGHEVTFVDLASLDIPFLRSQSSFENDPVPPSLKPAQEAILAAEHIVIVFPLWLGTMPALVKAFLEQVMRPGFAFGYDKGVPKTNLSGRSARLVVTMSMPVMAYRWWYFGHGLKALQHNILRFVGIGPVRESLFGMVTGVSDATRRGWLDTMRALGRQGA</sequence>
<name>A0A2V3TRM6_9HYPH</name>
<evidence type="ECO:0000256" key="2">
    <source>
        <dbReference type="ARBA" id="ARBA00023002"/>
    </source>
</evidence>
<organism evidence="4 5">
    <name type="scientific">Chelatococcus asaccharovorans</name>
    <dbReference type="NCBI Taxonomy" id="28210"/>
    <lineage>
        <taxon>Bacteria</taxon>
        <taxon>Pseudomonadati</taxon>
        <taxon>Pseudomonadota</taxon>
        <taxon>Alphaproteobacteria</taxon>
        <taxon>Hyphomicrobiales</taxon>
        <taxon>Chelatococcaceae</taxon>
        <taxon>Chelatococcus</taxon>
    </lineage>
</organism>
<evidence type="ECO:0000259" key="3">
    <source>
        <dbReference type="Pfam" id="PF02525"/>
    </source>
</evidence>
<dbReference type="AlphaFoldDB" id="A0A2V3TRM6"/>
<evidence type="ECO:0000256" key="1">
    <source>
        <dbReference type="ARBA" id="ARBA00006252"/>
    </source>
</evidence>
<dbReference type="GO" id="GO:0005829">
    <property type="term" value="C:cytosol"/>
    <property type="evidence" value="ECO:0007669"/>
    <property type="project" value="TreeGrafter"/>
</dbReference>
<dbReference type="InterPro" id="IPR003680">
    <property type="entry name" value="Flavodoxin_fold"/>
</dbReference>
<evidence type="ECO:0000313" key="5">
    <source>
        <dbReference type="Proteomes" id="UP000248021"/>
    </source>
</evidence>
<dbReference type="PANTHER" id="PTHR10204">
    <property type="entry name" value="NAD P H OXIDOREDUCTASE-RELATED"/>
    <property type="match status" value="1"/>
</dbReference>
<dbReference type="EMBL" id="QJJK01000020">
    <property type="protein sequence ID" value="PXW51330.1"/>
    <property type="molecule type" value="Genomic_DNA"/>
</dbReference>
<dbReference type="GO" id="GO:0003955">
    <property type="term" value="F:NAD(P)H dehydrogenase (quinone) activity"/>
    <property type="evidence" value="ECO:0007669"/>
    <property type="project" value="TreeGrafter"/>
</dbReference>
<dbReference type="PANTHER" id="PTHR10204:SF34">
    <property type="entry name" value="NAD(P)H DEHYDROGENASE [QUINONE] 1 ISOFORM 1"/>
    <property type="match status" value="1"/>
</dbReference>
<dbReference type="Pfam" id="PF02525">
    <property type="entry name" value="Flavodoxin_2"/>
    <property type="match status" value="1"/>
</dbReference>
<comment type="caution">
    <text evidence="4">The sequence shown here is derived from an EMBL/GenBank/DDBJ whole genome shotgun (WGS) entry which is preliminary data.</text>
</comment>
<dbReference type="SUPFAM" id="SSF52218">
    <property type="entry name" value="Flavoproteins"/>
    <property type="match status" value="1"/>
</dbReference>
<dbReference type="Gene3D" id="3.40.50.360">
    <property type="match status" value="1"/>
</dbReference>
<accession>A0A2V3TRM6</accession>
<reference evidence="4 5" key="1">
    <citation type="submission" date="2018-05" db="EMBL/GenBank/DDBJ databases">
        <title>Genomic Encyclopedia of Type Strains, Phase IV (KMG-IV): sequencing the most valuable type-strain genomes for metagenomic binning, comparative biology and taxonomic classification.</title>
        <authorList>
            <person name="Goeker M."/>
        </authorList>
    </citation>
    <scope>NUCLEOTIDE SEQUENCE [LARGE SCALE GENOMIC DNA]</scope>
    <source>
        <strain evidence="4 5">DSM 6462</strain>
    </source>
</reference>
<comment type="similarity">
    <text evidence="1">Belongs to the NAD(P)H dehydrogenase (quinone) family.</text>
</comment>
<keyword evidence="2" id="KW-0560">Oxidoreductase</keyword>
<dbReference type="Proteomes" id="UP000248021">
    <property type="component" value="Unassembled WGS sequence"/>
</dbReference>
<dbReference type="OrthoDB" id="9798454at2"/>
<dbReference type="InterPro" id="IPR051545">
    <property type="entry name" value="NAD(P)H_dehydrogenase_qn"/>
</dbReference>
<gene>
    <name evidence="4" type="ORF">C7450_12012</name>
</gene>
<dbReference type="RefSeq" id="WP_110378355.1">
    <property type="nucleotide sequence ID" value="NZ_CAKNFM010000006.1"/>
</dbReference>
<evidence type="ECO:0000313" key="4">
    <source>
        <dbReference type="EMBL" id="PXW51330.1"/>
    </source>
</evidence>
<dbReference type="InterPro" id="IPR029039">
    <property type="entry name" value="Flavoprotein-like_sf"/>
</dbReference>
<keyword evidence="5" id="KW-1185">Reference proteome</keyword>
<protein>
    <submittedName>
        <fullName evidence="4">Putative NADPH-quinone reductase</fullName>
    </submittedName>
</protein>